<sequence length="251" mass="28597">MDIQKNIDEFIRGWMVCRFVPDTSLSTFQSIRHVHFGKPVGGRTDEFFVSNLSPRKTVEQIHKYHPNMPHWLTVFSDFPEQTVAEYQSLGYLFSHTEYLMARSLSDFQSNRQPVCVRRILDQQKGLAINRYFGKEAINIDSLANPHLYQYCVMKDELPVAYGRFSLVSGVACLDNIFTSPMQRGKGVGKSLVQTMLACAREAGAVRSVLAASEMGQPMYLKLGYSGLIHILIFQYDARVSDSIICRKMEYA</sequence>
<keyword evidence="2" id="KW-0808">Transferase</keyword>
<dbReference type="RefSeq" id="WP_181741975.1">
    <property type="nucleotide sequence ID" value="NZ_JACEOL010000055.1"/>
</dbReference>
<reference evidence="2 3" key="1">
    <citation type="submission" date="2020-07" db="EMBL/GenBank/DDBJ databases">
        <title>Thermoactinomyces phylogeny.</title>
        <authorList>
            <person name="Dunlap C."/>
        </authorList>
    </citation>
    <scope>NUCLEOTIDE SEQUENCE [LARGE SCALE GENOMIC DNA]</scope>
    <source>
        <strain evidence="2 3">AMNI-1</strain>
    </source>
</reference>
<dbReference type="GO" id="GO:0016747">
    <property type="term" value="F:acyltransferase activity, transferring groups other than amino-acyl groups"/>
    <property type="evidence" value="ECO:0007669"/>
    <property type="project" value="InterPro"/>
</dbReference>
<accession>A0A7W2ASD1</accession>
<comment type="caution">
    <text evidence="2">The sequence shown here is derived from an EMBL/GenBank/DDBJ whole genome shotgun (WGS) entry which is preliminary data.</text>
</comment>
<organism evidence="2 3">
    <name type="scientific">Thermoactinomyces mirandus</name>
    <dbReference type="NCBI Taxonomy" id="2756294"/>
    <lineage>
        <taxon>Bacteria</taxon>
        <taxon>Bacillati</taxon>
        <taxon>Bacillota</taxon>
        <taxon>Bacilli</taxon>
        <taxon>Bacillales</taxon>
        <taxon>Thermoactinomycetaceae</taxon>
        <taxon>Thermoactinomyces</taxon>
    </lineage>
</organism>
<dbReference type="SUPFAM" id="SSF55729">
    <property type="entry name" value="Acyl-CoA N-acyltransferases (Nat)"/>
    <property type="match status" value="1"/>
</dbReference>
<dbReference type="Gene3D" id="3.40.630.30">
    <property type="match status" value="1"/>
</dbReference>
<name>A0A7W2ASD1_9BACL</name>
<dbReference type="Pfam" id="PF00583">
    <property type="entry name" value="Acetyltransf_1"/>
    <property type="match status" value="1"/>
</dbReference>
<protein>
    <submittedName>
        <fullName evidence="2">GNAT family N-acetyltransferase</fullName>
    </submittedName>
</protein>
<dbReference type="PROSITE" id="PS51186">
    <property type="entry name" value="GNAT"/>
    <property type="match status" value="1"/>
</dbReference>
<keyword evidence="3" id="KW-1185">Reference proteome</keyword>
<dbReference type="AlphaFoldDB" id="A0A7W2ASD1"/>
<dbReference type="Proteomes" id="UP000538292">
    <property type="component" value="Unassembled WGS sequence"/>
</dbReference>
<feature type="domain" description="N-acetyltransferase" evidence="1">
    <location>
        <begin position="114"/>
        <end position="250"/>
    </location>
</feature>
<gene>
    <name evidence="2" type="ORF">H2C83_14550</name>
</gene>
<evidence type="ECO:0000259" key="1">
    <source>
        <dbReference type="PROSITE" id="PS51186"/>
    </source>
</evidence>
<dbReference type="EMBL" id="JACEOL010000055">
    <property type="protein sequence ID" value="MBA4603503.1"/>
    <property type="molecule type" value="Genomic_DNA"/>
</dbReference>
<evidence type="ECO:0000313" key="2">
    <source>
        <dbReference type="EMBL" id="MBA4603503.1"/>
    </source>
</evidence>
<dbReference type="CDD" id="cd04301">
    <property type="entry name" value="NAT_SF"/>
    <property type="match status" value="1"/>
</dbReference>
<dbReference type="InterPro" id="IPR016181">
    <property type="entry name" value="Acyl_CoA_acyltransferase"/>
</dbReference>
<dbReference type="InterPro" id="IPR000182">
    <property type="entry name" value="GNAT_dom"/>
</dbReference>
<proteinExistence type="predicted"/>
<evidence type="ECO:0000313" key="3">
    <source>
        <dbReference type="Proteomes" id="UP000538292"/>
    </source>
</evidence>